<keyword evidence="6" id="KW-1185">Reference proteome</keyword>
<keyword evidence="2" id="KW-0843">Virulence</keyword>
<evidence type="ECO:0000256" key="1">
    <source>
        <dbReference type="ARBA" id="ARBA00022669"/>
    </source>
</evidence>
<dbReference type="InterPro" id="IPR052210">
    <property type="entry name" value="LysM1-like"/>
</dbReference>
<feature type="domain" description="LysM" evidence="4">
    <location>
        <begin position="84"/>
        <end position="130"/>
    </location>
</feature>
<comment type="caution">
    <text evidence="5">The sequence shown here is derived from an EMBL/GenBank/DDBJ whole genome shotgun (WGS) entry which is preliminary data.</text>
</comment>
<evidence type="ECO:0000259" key="4">
    <source>
        <dbReference type="PROSITE" id="PS51782"/>
    </source>
</evidence>
<protein>
    <recommendedName>
        <fullName evidence="4">LysM domain-containing protein</fullName>
    </recommendedName>
</protein>
<evidence type="ECO:0000313" key="6">
    <source>
        <dbReference type="Proteomes" id="UP001215151"/>
    </source>
</evidence>
<dbReference type="SMART" id="SM00257">
    <property type="entry name" value="LysM"/>
    <property type="match status" value="2"/>
</dbReference>
<keyword evidence="3" id="KW-0732">Signal</keyword>
<dbReference type="EMBL" id="JAPEVG010000080">
    <property type="protein sequence ID" value="KAJ8487361.1"/>
    <property type="molecule type" value="Genomic_DNA"/>
</dbReference>
<dbReference type="GO" id="GO:0008061">
    <property type="term" value="F:chitin binding"/>
    <property type="evidence" value="ECO:0007669"/>
    <property type="project" value="UniProtKB-KW"/>
</dbReference>
<dbReference type="InterPro" id="IPR018392">
    <property type="entry name" value="LysM"/>
</dbReference>
<evidence type="ECO:0000256" key="3">
    <source>
        <dbReference type="SAM" id="SignalP"/>
    </source>
</evidence>
<organism evidence="5 6">
    <name type="scientific">Trametes cubensis</name>
    <dbReference type="NCBI Taxonomy" id="1111947"/>
    <lineage>
        <taxon>Eukaryota</taxon>
        <taxon>Fungi</taxon>
        <taxon>Dikarya</taxon>
        <taxon>Basidiomycota</taxon>
        <taxon>Agaricomycotina</taxon>
        <taxon>Agaricomycetes</taxon>
        <taxon>Polyporales</taxon>
        <taxon>Polyporaceae</taxon>
        <taxon>Trametes</taxon>
    </lineage>
</organism>
<evidence type="ECO:0000256" key="2">
    <source>
        <dbReference type="ARBA" id="ARBA00023026"/>
    </source>
</evidence>
<reference evidence="5" key="1">
    <citation type="submission" date="2022-11" db="EMBL/GenBank/DDBJ databases">
        <title>Genome Sequence of Cubamyces cubensis.</title>
        <authorList>
            <person name="Buettner E."/>
        </authorList>
    </citation>
    <scope>NUCLEOTIDE SEQUENCE</scope>
    <source>
        <strain evidence="5">MPL-01</strain>
    </source>
</reference>
<dbReference type="CDD" id="cd00118">
    <property type="entry name" value="LysM"/>
    <property type="match status" value="2"/>
</dbReference>
<dbReference type="AlphaFoldDB" id="A0AAD7TWH9"/>
<dbReference type="Proteomes" id="UP001215151">
    <property type="component" value="Unassembled WGS sequence"/>
</dbReference>
<dbReference type="PANTHER" id="PTHR34997">
    <property type="entry name" value="AM15"/>
    <property type="match status" value="1"/>
</dbReference>
<dbReference type="PROSITE" id="PS51782">
    <property type="entry name" value="LYSM"/>
    <property type="match status" value="2"/>
</dbReference>
<keyword evidence="1" id="KW-0147">Chitin-binding</keyword>
<feature type="chain" id="PRO_5042108924" description="LysM domain-containing protein" evidence="3">
    <location>
        <begin position="19"/>
        <end position="141"/>
    </location>
</feature>
<dbReference type="Pfam" id="PF01476">
    <property type="entry name" value="LysM"/>
    <property type="match status" value="2"/>
</dbReference>
<sequence length="141" mass="14700">MLAQFAFLFAAVVAVVSGSVLVSQAECARDYTVVGGDTCDAICAKTGTPTFQLQFVNPDINEACTNLSVGQVLCLGIVDQDCTDVHVVQAGDDCIDIAKAAGISLDTLLANNPNVNSDCTNIHIGEVLCTADSVIDYTEHS</sequence>
<dbReference type="InterPro" id="IPR036779">
    <property type="entry name" value="LysM_dom_sf"/>
</dbReference>
<feature type="signal peptide" evidence="3">
    <location>
        <begin position="1"/>
        <end position="18"/>
    </location>
</feature>
<feature type="domain" description="LysM" evidence="4">
    <location>
        <begin position="29"/>
        <end position="75"/>
    </location>
</feature>
<dbReference type="SUPFAM" id="SSF54106">
    <property type="entry name" value="LysM domain"/>
    <property type="match status" value="2"/>
</dbReference>
<accession>A0AAD7TWH9</accession>
<dbReference type="PANTHER" id="PTHR34997:SF1">
    <property type="entry name" value="PEPTIDOGLYCAN-BINDING LYSIN DOMAIN"/>
    <property type="match status" value="1"/>
</dbReference>
<evidence type="ECO:0000313" key="5">
    <source>
        <dbReference type="EMBL" id="KAJ8487361.1"/>
    </source>
</evidence>
<name>A0AAD7TWH9_9APHY</name>
<gene>
    <name evidence="5" type="ORF">ONZ51_g4208</name>
</gene>
<proteinExistence type="predicted"/>
<dbReference type="Gene3D" id="3.10.350.10">
    <property type="entry name" value="LysM domain"/>
    <property type="match status" value="2"/>
</dbReference>